<evidence type="ECO:0000256" key="4">
    <source>
        <dbReference type="ARBA" id="ARBA00022741"/>
    </source>
</evidence>
<evidence type="ECO:0000313" key="13">
    <source>
        <dbReference type="EMBL" id="GAA3722697.1"/>
    </source>
</evidence>
<evidence type="ECO:0000256" key="10">
    <source>
        <dbReference type="SAM" id="Phobius"/>
    </source>
</evidence>
<dbReference type="NCBIfam" id="TIGR01007">
    <property type="entry name" value="eps_fam"/>
    <property type="match status" value="1"/>
</dbReference>
<protein>
    <recommendedName>
        <fullName evidence="2">non-specific protein-tyrosine kinase</fullName>
        <ecNumber evidence="2">2.7.10.2</ecNumber>
    </recommendedName>
</protein>
<feature type="domain" description="AAA" evidence="11">
    <location>
        <begin position="422"/>
        <end position="541"/>
    </location>
</feature>
<feature type="coiled-coil region" evidence="9">
    <location>
        <begin position="91"/>
        <end position="118"/>
    </location>
</feature>
<dbReference type="InterPro" id="IPR027417">
    <property type="entry name" value="P-loop_NTPase"/>
</dbReference>
<gene>
    <name evidence="13" type="primary">vpsO</name>
    <name evidence="13" type="ORF">GCM10022268_33600</name>
</gene>
<feature type="domain" description="Tyrosine-protein kinase G-rich" evidence="12">
    <location>
        <begin position="277"/>
        <end position="349"/>
    </location>
</feature>
<dbReference type="EC" id="2.7.10.2" evidence="2"/>
<dbReference type="EMBL" id="BAABBF010000011">
    <property type="protein sequence ID" value="GAA3722697.1"/>
    <property type="molecule type" value="Genomic_DNA"/>
</dbReference>
<dbReference type="CDD" id="cd05387">
    <property type="entry name" value="BY-kinase"/>
    <property type="match status" value="1"/>
</dbReference>
<dbReference type="Pfam" id="PF13807">
    <property type="entry name" value="GNVR"/>
    <property type="match status" value="1"/>
</dbReference>
<sequence>MYANESFLTQMNVEPAVTPIIGLSAEETRREQVLRTLQRGLKVDYTGNTRIAQLSFTSPNPKLAAQVANAYADSFIRNNLARKLNTSTYALDFLRGQLTEAQQRLQQSERDALGYARRTRIVDVANAAGSSSQPGQSQSLLSAQLVQLNQAYTTALADRIQAEEKWERIRLLPTLQIPEVLANNSVADLLQRRAQILTSLEEQTATRRDDHPAVLQARSQVREINAQIGLLGNNIRNSIRAPYTIALAREKEIANSVETLKNTTLVEQNQGIELSILQREAGTNRQQYDSLLKRYNELNAEAGVQTNNLSVVDRAEVPRQTSWPRPMLTLLAALIAATILSVIVIIAREQLFDAIRSPDDIEDRLKMPLLGTVPISENATSDAVAPKSALSEAFSSIRTNLSVASQDGMPHSIMLTSTQASEGKSNACFGLAHSVTRQGKRVLVVDVDYRRPNVHKLFGVANDIGLSNVITGQVEIEVAVKHTDNDLLDVLTAGTPPPNPTELISSPHMQTVIADLEKAYDLVIYDSAPVLGLADAVVLSARTPATLFVIEAGRSSVRAITGAIARIRRGGGHVTGAVLTKFDPGKFGYGSHDAYYYDYGNDERD</sequence>
<dbReference type="InterPro" id="IPR005702">
    <property type="entry name" value="Wzc-like_C"/>
</dbReference>
<keyword evidence="4" id="KW-0547">Nucleotide-binding</keyword>
<evidence type="ECO:0000313" key="14">
    <source>
        <dbReference type="Proteomes" id="UP001500523"/>
    </source>
</evidence>
<feature type="transmembrane region" description="Helical" evidence="10">
    <location>
        <begin position="327"/>
        <end position="347"/>
    </location>
</feature>
<dbReference type="InterPro" id="IPR050445">
    <property type="entry name" value="Bact_polysacc_biosynth/exp"/>
</dbReference>
<keyword evidence="6" id="KW-0067">ATP-binding</keyword>
<comment type="catalytic activity">
    <reaction evidence="8">
        <text>L-tyrosyl-[protein] + ATP = O-phospho-L-tyrosyl-[protein] + ADP + H(+)</text>
        <dbReference type="Rhea" id="RHEA:10596"/>
        <dbReference type="Rhea" id="RHEA-COMP:10136"/>
        <dbReference type="Rhea" id="RHEA-COMP:20101"/>
        <dbReference type="ChEBI" id="CHEBI:15378"/>
        <dbReference type="ChEBI" id="CHEBI:30616"/>
        <dbReference type="ChEBI" id="CHEBI:46858"/>
        <dbReference type="ChEBI" id="CHEBI:61978"/>
        <dbReference type="ChEBI" id="CHEBI:456216"/>
        <dbReference type="EC" id="2.7.10.2"/>
    </reaction>
</comment>
<keyword evidence="10" id="KW-0472">Membrane</keyword>
<evidence type="ECO:0000256" key="5">
    <source>
        <dbReference type="ARBA" id="ARBA00022777"/>
    </source>
</evidence>
<dbReference type="Proteomes" id="UP001500523">
    <property type="component" value="Unassembled WGS sequence"/>
</dbReference>
<evidence type="ECO:0000256" key="6">
    <source>
        <dbReference type="ARBA" id="ARBA00022840"/>
    </source>
</evidence>
<name>A0ABP7EV97_9SPHN</name>
<keyword evidence="10" id="KW-1133">Transmembrane helix</keyword>
<accession>A0ABP7EV97</accession>
<evidence type="ECO:0000256" key="9">
    <source>
        <dbReference type="SAM" id="Coils"/>
    </source>
</evidence>
<keyword evidence="3" id="KW-0808">Transferase</keyword>
<organism evidence="13 14">
    <name type="scientific">Sphingomonas cynarae</name>
    <dbReference type="NCBI Taxonomy" id="930197"/>
    <lineage>
        <taxon>Bacteria</taxon>
        <taxon>Pseudomonadati</taxon>
        <taxon>Pseudomonadota</taxon>
        <taxon>Alphaproteobacteria</taxon>
        <taxon>Sphingomonadales</taxon>
        <taxon>Sphingomonadaceae</taxon>
        <taxon>Sphingomonas</taxon>
    </lineage>
</organism>
<dbReference type="InterPro" id="IPR032807">
    <property type="entry name" value="GNVR"/>
</dbReference>
<dbReference type="PANTHER" id="PTHR32309">
    <property type="entry name" value="TYROSINE-PROTEIN KINASE"/>
    <property type="match status" value="1"/>
</dbReference>
<dbReference type="PANTHER" id="PTHR32309:SF13">
    <property type="entry name" value="FERRIC ENTEROBACTIN TRANSPORT PROTEIN FEPE"/>
    <property type="match status" value="1"/>
</dbReference>
<dbReference type="SUPFAM" id="SSF52540">
    <property type="entry name" value="P-loop containing nucleoside triphosphate hydrolases"/>
    <property type="match status" value="1"/>
</dbReference>
<keyword evidence="5" id="KW-0418">Kinase</keyword>
<keyword evidence="9" id="KW-0175">Coiled coil</keyword>
<evidence type="ECO:0000256" key="7">
    <source>
        <dbReference type="ARBA" id="ARBA00023137"/>
    </source>
</evidence>
<keyword evidence="14" id="KW-1185">Reference proteome</keyword>
<evidence type="ECO:0000259" key="11">
    <source>
        <dbReference type="Pfam" id="PF13614"/>
    </source>
</evidence>
<proteinExistence type="inferred from homology"/>
<evidence type="ECO:0000256" key="3">
    <source>
        <dbReference type="ARBA" id="ARBA00022679"/>
    </source>
</evidence>
<reference evidence="14" key="1">
    <citation type="journal article" date="2019" name="Int. J. Syst. Evol. Microbiol.">
        <title>The Global Catalogue of Microorganisms (GCM) 10K type strain sequencing project: providing services to taxonomists for standard genome sequencing and annotation.</title>
        <authorList>
            <consortium name="The Broad Institute Genomics Platform"/>
            <consortium name="The Broad Institute Genome Sequencing Center for Infectious Disease"/>
            <person name="Wu L."/>
            <person name="Ma J."/>
        </authorList>
    </citation>
    <scope>NUCLEOTIDE SEQUENCE [LARGE SCALE GENOMIC DNA]</scope>
    <source>
        <strain evidence="14">JCM 17498</strain>
    </source>
</reference>
<evidence type="ECO:0000256" key="1">
    <source>
        <dbReference type="ARBA" id="ARBA00007316"/>
    </source>
</evidence>
<evidence type="ECO:0000256" key="2">
    <source>
        <dbReference type="ARBA" id="ARBA00011903"/>
    </source>
</evidence>
<dbReference type="Gene3D" id="3.40.50.300">
    <property type="entry name" value="P-loop containing nucleotide triphosphate hydrolases"/>
    <property type="match status" value="1"/>
</dbReference>
<dbReference type="Pfam" id="PF13614">
    <property type="entry name" value="AAA_31"/>
    <property type="match status" value="1"/>
</dbReference>
<keyword evidence="10" id="KW-0812">Transmembrane</keyword>
<comment type="similarity">
    <text evidence="1">Belongs to the CpsD/CapB family.</text>
</comment>
<keyword evidence="7" id="KW-0829">Tyrosine-protein kinase</keyword>
<comment type="caution">
    <text evidence="13">The sequence shown here is derived from an EMBL/GenBank/DDBJ whole genome shotgun (WGS) entry which is preliminary data.</text>
</comment>
<dbReference type="InterPro" id="IPR025669">
    <property type="entry name" value="AAA_dom"/>
</dbReference>
<evidence type="ECO:0000259" key="12">
    <source>
        <dbReference type="Pfam" id="PF13807"/>
    </source>
</evidence>
<evidence type="ECO:0000256" key="8">
    <source>
        <dbReference type="ARBA" id="ARBA00051245"/>
    </source>
</evidence>